<evidence type="ECO:0000256" key="1">
    <source>
        <dbReference type="SAM" id="Phobius"/>
    </source>
</evidence>
<proteinExistence type="predicted"/>
<feature type="transmembrane region" description="Helical" evidence="1">
    <location>
        <begin position="6"/>
        <end position="35"/>
    </location>
</feature>
<dbReference type="Proteomes" id="UP001500121">
    <property type="component" value="Unassembled WGS sequence"/>
</dbReference>
<reference evidence="3" key="1">
    <citation type="journal article" date="2019" name="Int. J. Syst. Evol. Microbiol.">
        <title>The Global Catalogue of Microorganisms (GCM) 10K type strain sequencing project: providing services to taxonomists for standard genome sequencing and annotation.</title>
        <authorList>
            <consortium name="The Broad Institute Genomics Platform"/>
            <consortium name="The Broad Institute Genome Sequencing Center for Infectious Disease"/>
            <person name="Wu L."/>
            <person name="Ma J."/>
        </authorList>
    </citation>
    <scope>NUCLEOTIDE SEQUENCE [LARGE SCALE GENOMIC DNA]</scope>
    <source>
        <strain evidence="3">JCM 19015</strain>
    </source>
</reference>
<evidence type="ECO:0000313" key="2">
    <source>
        <dbReference type="EMBL" id="GAA4754485.1"/>
    </source>
</evidence>
<keyword evidence="3" id="KW-1185">Reference proteome</keyword>
<keyword evidence="1" id="KW-0472">Membrane</keyword>
<feature type="transmembrane region" description="Helical" evidence="1">
    <location>
        <begin position="47"/>
        <end position="69"/>
    </location>
</feature>
<keyword evidence="1" id="KW-0812">Transmembrane</keyword>
<comment type="caution">
    <text evidence="2">The sequence shown here is derived from an EMBL/GenBank/DDBJ whole genome shotgun (WGS) entry which is preliminary data.</text>
</comment>
<dbReference type="EMBL" id="BAABLP010000006">
    <property type="protein sequence ID" value="GAA4754485.1"/>
    <property type="molecule type" value="Genomic_DNA"/>
</dbReference>
<sequence>MVLLWLAVAAFYAVVLLVGLGVLTAVTGSSVLVALRRDRVPVRRPTQLLASVLLALAGATAVAVALMWFGRTGGDVLAAAFAAS</sequence>
<gene>
    <name evidence="2" type="ORF">GCM10025783_29450</name>
</gene>
<dbReference type="RefSeq" id="WP_345482078.1">
    <property type="nucleotide sequence ID" value="NZ_BAABLP010000006.1"/>
</dbReference>
<name>A0ABP8ZEQ4_9MICO</name>
<keyword evidence="1" id="KW-1133">Transmembrane helix</keyword>
<organism evidence="2 3">
    <name type="scientific">Amnibacterium soli</name>
    <dbReference type="NCBI Taxonomy" id="1282736"/>
    <lineage>
        <taxon>Bacteria</taxon>
        <taxon>Bacillati</taxon>
        <taxon>Actinomycetota</taxon>
        <taxon>Actinomycetes</taxon>
        <taxon>Micrococcales</taxon>
        <taxon>Microbacteriaceae</taxon>
        <taxon>Amnibacterium</taxon>
    </lineage>
</organism>
<accession>A0ABP8ZEQ4</accession>
<protein>
    <submittedName>
        <fullName evidence="2">Uncharacterized protein</fullName>
    </submittedName>
</protein>
<evidence type="ECO:0000313" key="3">
    <source>
        <dbReference type="Proteomes" id="UP001500121"/>
    </source>
</evidence>